<accession>A0A1N6L618</accession>
<dbReference type="InterPro" id="IPR012349">
    <property type="entry name" value="Split_barrel_FMN-bd"/>
</dbReference>
<dbReference type="RefSeq" id="WP_074301786.1">
    <property type="nucleotide sequence ID" value="NZ_FSRU01000002.1"/>
</dbReference>
<evidence type="ECO:0000259" key="1">
    <source>
        <dbReference type="Pfam" id="PF13883"/>
    </source>
</evidence>
<dbReference type="OrthoDB" id="9776211at2"/>
<gene>
    <name evidence="2" type="ORF">SAMN05444165_6159</name>
</gene>
<dbReference type="GO" id="GO:0005737">
    <property type="term" value="C:cytoplasm"/>
    <property type="evidence" value="ECO:0007669"/>
    <property type="project" value="UniProtKB-ARBA"/>
</dbReference>
<dbReference type="Gene3D" id="2.30.110.10">
    <property type="entry name" value="Electron Transport, Fmn-binding Protein, Chain A"/>
    <property type="match status" value="1"/>
</dbReference>
<reference evidence="2 3" key="1">
    <citation type="submission" date="2016-11" db="EMBL/GenBank/DDBJ databases">
        <authorList>
            <person name="Jaros S."/>
            <person name="Januszkiewicz K."/>
            <person name="Wedrychowicz H."/>
        </authorList>
    </citation>
    <scope>NUCLEOTIDE SEQUENCE [LARGE SCALE GENOMIC DNA]</scope>
    <source>
        <strain evidence="2 3">GAS95</strain>
    </source>
</reference>
<protein>
    <recommendedName>
        <fullName evidence="1">CREG-like beta-barrel domain-containing protein</fullName>
    </recommendedName>
</protein>
<evidence type="ECO:0000313" key="2">
    <source>
        <dbReference type="EMBL" id="SIO64208.1"/>
    </source>
</evidence>
<proteinExistence type="predicted"/>
<dbReference type="PANTHER" id="PTHR13343">
    <property type="entry name" value="CREG1 PROTEIN"/>
    <property type="match status" value="1"/>
</dbReference>
<dbReference type="Pfam" id="PF13883">
    <property type="entry name" value="CREG_beta-barrel"/>
    <property type="match status" value="1"/>
</dbReference>
<dbReference type="SUPFAM" id="SSF50475">
    <property type="entry name" value="FMN-binding split barrel"/>
    <property type="match status" value="1"/>
</dbReference>
<dbReference type="PANTHER" id="PTHR13343:SF17">
    <property type="entry name" value="CELLULAR REPRESSOR OF E1A-STIMULATED GENES, ISOFORM A"/>
    <property type="match status" value="1"/>
</dbReference>
<dbReference type="Proteomes" id="UP000185151">
    <property type="component" value="Unassembled WGS sequence"/>
</dbReference>
<dbReference type="InterPro" id="IPR055343">
    <property type="entry name" value="CREG_beta-barrel"/>
</dbReference>
<sequence>MNIPAHAPLHLLHRAAAGTLATHSRQPEGFPYPSILPFAPDARHRPTILVSRLAEHTRNLEADARAGFLVSHAPDGDVLNGQRLTLLGAFERMEPAPAAVRRYLRYHPDAERYLALGDFSFWVMTLERMRYIGGFGAMGWLDGNELDPLEPLALDEEEALLAFFDTHPQRPADLELLGVDRYGADLQSGNMRNRYIFETVAKETGFLHAALEDCMTRQMNAS</sequence>
<keyword evidence="3" id="KW-1185">Reference proteome</keyword>
<feature type="domain" description="CREG-like beta-barrel" evidence="1">
    <location>
        <begin position="10"/>
        <end position="144"/>
    </location>
</feature>
<dbReference type="AlphaFoldDB" id="A0A1N6L618"/>
<dbReference type="EMBL" id="FSRU01000002">
    <property type="protein sequence ID" value="SIO64208.1"/>
    <property type="molecule type" value="Genomic_DNA"/>
</dbReference>
<evidence type="ECO:0000313" key="3">
    <source>
        <dbReference type="Proteomes" id="UP000185151"/>
    </source>
</evidence>
<name>A0A1N6L618_9BURK</name>
<organism evidence="2 3">
    <name type="scientific">Paraburkholderia phenazinium</name>
    <dbReference type="NCBI Taxonomy" id="60549"/>
    <lineage>
        <taxon>Bacteria</taxon>
        <taxon>Pseudomonadati</taxon>
        <taxon>Pseudomonadota</taxon>
        <taxon>Betaproteobacteria</taxon>
        <taxon>Burkholderiales</taxon>
        <taxon>Burkholderiaceae</taxon>
        <taxon>Paraburkholderia</taxon>
    </lineage>
</organism>